<keyword evidence="2" id="KW-1185">Reference proteome</keyword>
<reference evidence="1 2" key="1">
    <citation type="journal article" date="2012" name="PLoS ONE">
        <title>The purine-utilizing bacterium Clostridium acidurici 9a: a genome-guided metabolic reconsideration.</title>
        <authorList>
            <person name="Hartwich K."/>
            <person name="Poehlein A."/>
            <person name="Daniel R."/>
        </authorList>
    </citation>
    <scope>NUCLEOTIDE SEQUENCE [LARGE SCALE GENOMIC DNA]</scope>
    <source>
        <strain evidence="2">ATCC 7906 / DSM 604 / BCRC 14475 / CIP 104303 / KCTC 5404 / NCIMB 10678 / 9a</strain>
    </source>
</reference>
<dbReference type="SUPFAM" id="SSF101898">
    <property type="entry name" value="NHL repeat"/>
    <property type="match status" value="1"/>
</dbReference>
<dbReference type="EMBL" id="CP003326">
    <property type="protein sequence ID" value="AFS77899.1"/>
    <property type="molecule type" value="Genomic_DNA"/>
</dbReference>
<dbReference type="PANTHER" id="PTHR47197:SF3">
    <property type="entry name" value="DIHYDRO-HEME D1 DEHYDROGENASE"/>
    <property type="match status" value="1"/>
</dbReference>
<dbReference type="Proteomes" id="UP000006094">
    <property type="component" value="Chromosome"/>
</dbReference>
<sequence length="295" mass="33280">MLLEECKNKLIVANTGSNSISIIDIEKDEKVEEMYIGEENVGPHELVNKDDERVYLVNSYNNSIYKINIEKKEIEDIVFVGRYPTHIETINGSMYVVCSDSNVVTIVDEKNFSVIGSISVGEKPHDIKIESNNKKIFITNHNGYSINTIDLERNIEAKITLDCNPFHLAIIDGLMFVLCHGNKNSQIKVIDLDDEILEKSIEIDGIVVDMVKIDGEDIIYVTNAENGCLYKVDYNKEVILEKYIIGGMLNNIVCSGDRLYISDTLNNMIIVFKYDSEEITSKISVGLEPSGLLLR</sequence>
<evidence type="ECO:0000313" key="1">
    <source>
        <dbReference type="EMBL" id="AFS77899.1"/>
    </source>
</evidence>
<proteinExistence type="predicted"/>
<dbReference type="InterPro" id="IPR051200">
    <property type="entry name" value="Host-pathogen_enzymatic-act"/>
</dbReference>
<organism evidence="1 2">
    <name type="scientific">Gottschalkia acidurici (strain ATCC 7906 / DSM 604 / BCRC 14475 / CIP 104303 / KCTC 5404 / NCIMB 10678 / 9a)</name>
    <name type="common">Clostridium acidurici</name>
    <dbReference type="NCBI Taxonomy" id="1128398"/>
    <lineage>
        <taxon>Bacteria</taxon>
        <taxon>Bacillati</taxon>
        <taxon>Bacillota</taxon>
        <taxon>Tissierellia</taxon>
        <taxon>Tissierellales</taxon>
        <taxon>Gottschalkiaceae</taxon>
        <taxon>Gottschalkia</taxon>
    </lineage>
</organism>
<gene>
    <name evidence="1" type="ordered locus">Curi_c08260</name>
</gene>
<evidence type="ECO:0000313" key="2">
    <source>
        <dbReference type="Proteomes" id="UP000006094"/>
    </source>
</evidence>
<dbReference type="KEGG" id="cad:Curi_c08260"/>
<accession>K0AXL4</accession>
<dbReference type="STRING" id="1128398.Curi_c08260"/>
<dbReference type="HOGENOM" id="CLU_942328_0_0_9"/>
<dbReference type="InterPro" id="IPR015943">
    <property type="entry name" value="WD40/YVTN_repeat-like_dom_sf"/>
</dbReference>
<dbReference type="eggNOG" id="COG3391">
    <property type="taxonomic scope" value="Bacteria"/>
</dbReference>
<dbReference type="AlphaFoldDB" id="K0AXL4"/>
<dbReference type="PANTHER" id="PTHR47197">
    <property type="entry name" value="PROTEIN NIRF"/>
    <property type="match status" value="1"/>
</dbReference>
<dbReference type="Gene3D" id="2.130.10.10">
    <property type="entry name" value="YVTN repeat-like/Quinoprotein amine dehydrogenase"/>
    <property type="match status" value="2"/>
</dbReference>
<name>K0AXL4_GOTA9</name>
<protein>
    <submittedName>
        <fullName evidence="1">40-residue YVTN family beta-propeller repeat domain-containing protein</fullName>
    </submittedName>
</protein>